<keyword evidence="2" id="KW-1185">Reference proteome</keyword>
<proteinExistence type="predicted"/>
<sequence>MCEVKVESRTRVEEHGRTVLYEKIYRGVPTQGGGLRLLAYYERRIPLARMQMELRAVGHEKEWKGAA</sequence>
<reference evidence="1 2" key="1">
    <citation type="submission" date="2021-06" db="EMBL/GenBank/DDBJ databases">
        <authorList>
            <person name="Sun Q."/>
            <person name="Li D."/>
        </authorList>
    </citation>
    <scope>NUCLEOTIDE SEQUENCE [LARGE SCALE GENOMIC DNA]</scope>
    <source>
        <strain evidence="1 2">MSJ-2</strain>
    </source>
</reference>
<dbReference type="RefSeq" id="WP_216631877.1">
    <property type="nucleotide sequence ID" value="NZ_JAHLQN010000001.1"/>
</dbReference>
<dbReference type="Proteomes" id="UP000787672">
    <property type="component" value="Unassembled WGS sequence"/>
</dbReference>
<name>A0ABS6F7Y5_9FIRM</name>
<protein>
    <submittedName>
        <fullName evidence="1">Uncharacterized protein</fullName>
    </submittedName>
</protein>
<evidence type="ECO:0000313" key="1">
    <source>
        <dbReference type="EMBL" id="MBU5626386.1"/>
    </source>
</evidence>
<comment type="caution">
    <text evidence="1">The sequence shown here is derived from an EMBL/GenBank/DDBJ whole genome shotgun (WGS) entry which is preliminary data.</text>
</comment>
<dbReference type="EMBL" id="JAHLQN010000001">
    <property type="protein sequence ID" value="MBU5626386.1"/>
    <property type="molecule type" value="Genomic_DNA"/>
</dbReference>
<organism evidence="1 2">
    <name type="scientific">Dysosmobacter acutus</name>
    <dbReference type="NCBI Taxonomy" id="2841504"/>
    <lineage>
        <taxon>Bacteria</taxon>
        <taxon>Bacillati</taxon>
        <taxon>Bacillota</taxon>
        <taxon>Clostridia</taxon>
        <taxon>Eubacteriales</taxon>
        <taxon>Oscillospiraceae</taxon>
        <taxon>Dysosmobacter</taxon>
    </lineage>
</organism>
<evidence type="ECO:0000313" key="2">
    <source>
        <dbReference type="Proteomes" id="UP000787672"/>
    </source>
</evidence>
<accession>A0ABS6F7Y5</accession>
<gene>
    <name evidence="1" type="ORF">KQI82_05550</name>
</gene>